<dbReference type="PROSITE" id="PS50878">
    <property type="entry name" value="RT_POL"/>
    <property type="match status" value="1"/>
</dbReference>
<dbReference type="PANTHER" id="PTHR47027">
    <property type="entry name" value="REVERSE TRANSCRIPTASE DOMAIN-CONTAINING PROTEIN"/>
    <property type="match status" value="1"/>
</dbReference>
<keyword evidence="2" id="KW-0808">Transferase</keyword>
<dbReference type="AlphaFoldDB" id="A0A023F6R3"/>
<dbReference type="InterPro" id="IPR005135">
    <property type="entry name" value="Endo/exonuclease/phosphatase"/>
</dbReference>
<dbReference type="GO" id="GO:0004519">
    <property type="term" value="F:endonuclease activity"/>
    <property type="evidence" value="ECO:0007669"/>
    <property type="project" value="UniProtKB-KW"/>
</dbReference>
<reference evidence="2" key="1">
    <citation type="journal article" date="2014" name="PLoS Negl. Trop. Dis.">
        <title>An updated insight into the Sialotranscriptome of Triatoma infestans: developmental stage and geographic variations.</title>
        <authorList>
            <person name="Schwarz A."/>
            <person name="Medrano-Mercado N."/>
            <person name="Schaub G.A."/>
            <person name="Struchiner C.J."/>
            <person name="Bargues M.D."/>
            <person name="Levy M.Z."/>
            <person name="Ribeiro J.M."/>
        </authorList>
    </citation>
    <scope>NUCLEOTIDE SEQUENCE</scope>
    <source>
        <strain evidence="2">Chile</strain>
        <tissue evidence="2">Salivary glands</tissue>
    </source>
</reference>
<feature type="non-terminal residue" evidence="2">
    <location>
        <position position="1"/>
    </location>
</feature>
<organism evidence="2">
    <name type="scientific">Triatoma infestans</name>
    <name type="common">Assassin bug</name>
    <dbReference type="NCBI Taxonomy" id="30076"/>
    <lineage>
        <taxon>Eukaryota</taxon>
        <taxon>Metazoa</taxon>
        <taxon>Ecdysozoa</taxon>
        <taxon>Arthropoda</taxon>
        <taxon>Hexapoda</taxon>
        <taxon>Insecta</taxon>
        <taxon>Pterygota</taxon>
        <taxon>Neoptera</taxon>
        <taxon>Paraneoptera</taxon>
        <taxon>Hemiptera</taxon>
        <taxon>Heteroptera</taxon>
        <taxon>Panheteroptera</taxon>
        <taxon>Cimicomorpha</taxon>
        <taxon>Reduviidae</taxon>
        <taxon>Triatominae</taxon>
        <taxon>Triatoma</taxon>
    </lineage>
</organism>
<keyword evidence="2" id="KW-0695">RNA-directed DNA polymerase</keyword>
<name>A0A023F6R3_TRIIF</name>
<dbReference type="EMBL" id="GBBI01001792">
    <property type="protein sequence ID" value="JAC16920.1"/>
    <property type="molecule type" value="mRNA"/>
</dbReference>
<dbReference type="CDD" id="cd01650">
    <property type="entry name" value="RT_nLTR_like"/>
    <property type="match status" value="1"/>
</dbReference>
<evidence type="ECO:0000259" key="1">
    <source>
        <dbReference type="PROSITE" id="PS50878"/>
    </source>
</evidence>
<keyword evidence="2" id="KW-0540">Nuclease</keyword>
<proteinExistence type="evidence at transcript level"/>
<dbReference type="PANTHER" id="PTHR47027:SF20">
    <property type="entry name" value="REVERSE TRANSCRIPTASE-LIKE PROTEIN WITH RNA-DIRECTED DNA POLYMERASE DOMAIN"/>
    <property type="match status" value="1"/>
</dbReference>
<dbReference type="GO" id="GO:0003964">
    <property type="term" value="F:RNA-directed DNA polymerase activity"/>
    <property type="evidence" value="ECO:0007669"/>
    <property type="project" value="UniProtKB-KW"/>
</dbReference>
<dbReference type="Gene3D" id="3.60.10.10">
    <property type="entry name" value="Endonuclease/exonuclease/phosphatase"/>
    <property type="match status" value="1"/>
</dbReference>
<accession>A0A023F6R3</accession>
<dbReference type="SUPFAM" id="SSF56219">
    <property type="entry name" value="DNase I-like"/>
    <property type="match status" value="1"/>
</dbReference>
<dbReference type="InterPro" id="IPR043502">
    <property type="entry name" value="DNA/RNA_pol_sf"/>
</dbReference>
<dbReference type="InterPro" id="IPR036691">
    <property type="entry name" value="Endo/exonu/phosph_ase_sf"/>
</dbReference>
<evidence type="ECO:0000313" key="2">
    <source>
        <dbReference type="EMBL" id="JAC16920.1"/>
    </source>
</evidence>
<keyword evidence="2" id="KW-0378">Hydrolase</keyword>
<dbReference type="SUPFAM" id="SSF56672">
    <property type="entry name" value="DNA/RNA polymerases"/>
    <property type="match status" value="1"/>
</dbReference>
<dbReference type="Pfam" id="PF14529">
    <property type="entry name" value="Exo_endo_phos_2"/>
    <property type="match status" value="1"/>
</dbReference>
<keyword evidence="2" id="KW-0548">Nucleotidyltransferase</keyword>
<dbReference type="Pfam" id="PF00078">
    <property type="entry name" value="RVT_1"/>
    <property type="match status" value="1"/>
</dbReference>
<keyword evidence="2" id="KW-0255">Endonuclease</keyword>
<feature type="domain" description="Reverse transcriptase" evidence="1">
    <location>
        <begin position="505"/>
        <end position="778"/>
    </location>
</feature>
<feature type="non-terminal residue" evidence="2">
    <location>
        <position position="1084"/>
    </location>
</feature>
<protein>
    <submittedName>
        <fullName evidence="2">Putative endonuclease-reverse transcriptase</fullName>
    </submittedName>
</protein>
<sequence length="1084" mass="126746">KNKICNNNKIIEVLGYNVAGLKSKINNQDFFNYVSNFEIFCFFETHVEEGNYIKFEKYFSEYKLFWEPANRYSKYGRASGGYLYGLKKSSYLQKYCNYELIENKMMIKIHSKLGSLYILPLYLNIKNWNEEFSALNDIVVNNDSLNFVVLGDLNARVGLGQELRWDDNMGNLEFEKCRKSKDVKVNSEGKKLLDFCEENGMIILNGRTEGDAEGDLTYISAVGNSVIDFGIVSMNACDAVKDFKVGSEYFSDHMPVVINIEMGGETEGEQCNALVPKMQWRDELLVEYKKRLLNKTDNFIKRIEKVKLTDFEEIISLIGESYPLKKCGNFKMKRKEAWYDSECYNSRQKMFKVLNLFRKSQSDLVRNKYLERVKKYKELCNAKKQNYYRTTTAKFEKVTDSKEFWELAKIFKKTIFARIGNISAVQWKEYFNKLYNLPLVSNPVLYAPPLIVDNFLDKNFSGDELRYIVNKLKKNKAPGLDRIPNEFYQNAPENFWSLLVQLFNVFYDEGRVPASFKKSIVFPLFKKGDINEVENYRGITFMDSIAKIYTGLLAERLVTWMEDKKKISESQAGFRRGRSVVDNIFILTNLVEYKWNKGIKKIYAFFIDFKSAFDSIDRAALFYKLHREGLSNKFIEGIRSLYDGTEAAVWCTEGLTSVFKTCTGVKQGCVLSPYLFILFINDLAEELEGGVRVGKVKINMLAYADDLVVLAEDPLTLQSFINKIHKYALKWNLTINLQKSKIMVFRKYGGKLCKNEKWYYARELIECVNQYKYLGLIITSNLNLKCNMLEKVSKAKLAFNSIWSVFFSNNDLPVSSKWKVFDAIIRSIVSFGGQVWGFKYYEEVEKVQRCFIKKLFYLPQNTPNYFIYLETGRHLLHCYTLQLNFNYVQKIMQLPDDRYVKVIANEIIKSEIMWCKAWKELCSKYNCPLEIDFLKEEKWGPVLSKMIESYKSSFFEDCKGLAARGTFHGLYSVLSKEVNYVTDSLDKKCISAIMKCRGELLNLNCKRYMHNRTQLCSLCNLNEEEDGVHFLAVCPILAPYRIKYFQTRTLSTDMAIEYLNGRNWKLLYHYYCEAWQYRAFLIKE</sequence>
<dbReference type="InterPro" id="IPR000477">
    <property type="entry name" value="RT_dom"/>
</dbReference>